<dbReference type="AlphaFoldDB" id="A0A392T3U3"/>
<dbReference type="Proteomes" id="UP000265520">
    <property type="component" value="Unassembled WGS sequence"/>
</dbReference>
<name>A0A392T3U3_9FABA</name>
<protein>
    <submittedName>
        <fullName evidence="1">Uncharacterized protein</fullName>
    </submittedName>
</protein>
<feature type="non-terminal residue" evidence="1">
    <location>
        <position position="22"/>
    </location>
</feature>
<reference evidence="1 2" key="1">
    <citation type="journal article" date="2018" name="Front. Plant Sci.">
        <title>Red Clover (Trifolium pratense) and Zigzag Clover (T. medium) - A Picture of Genomic Similarities and Differences.</title>
        <authorList>
            <person name="Dluhosova J."/>
            <person name="Istvanek J."/>
            <person name="Nedelnik J."/>
            <person name="Repkova J."/>
        </authorList>
    </citation>
    <scope>NUCLEOTIDE SEQUENCE [LARGE SCALE GENOMIC DNA]</scope>
    <source>
        <strain evidence="2">cv. 10/8</strain>
        <tissue evidence="1">Leaf</tissue>
    </source>
</reference>
<dbReference type="EMBL" id="LXQA010501083">
    <property type="protein sequence ID" value="MCI55758.1"/>
    <property type="molecule type" value="Genomic_DNA"/>
</dbReference>
<evidence type="ECO:0000313" key="2">
    <source>
        <dbReference type="Proteomes" id="UP000265520"/>
    </source>
</evidence>
<accession>A0A392T3U3</accession>
<organism evidence="1 2">
    <name type="scientific">Trifolium medium</name>
    <dbReference type="NCBI Taxonomy" id="97028"/>
    <lineage>
        <taxon>Eukaryota</taxon>
        <taxon>Viridiplantae</taxon>
        <taxon>Streptophyta</taxon>
        <taxon>Embryophyta</taxon>
        <taxon>Tracheophyta</taxon>
        <taxon>Spermatophyta</taxon>
        <taxon>Magnoliopsida</taxon>
        <taxon>eudicotyledons</taxon>
        <taxon>Gunneridae</taxon>
        <taxon>Pentapetalae</taxon>
        <taxon>rosids</taxon>
        <taxon>fabids</taxon>
        <taxon>Fabales</taxon>
        <taxon>Fabaceae</taxon>
        <taxon>Papilionoideae</taxon>
        <taxon>50 kb inversion clade</taxon>
        <taxon>NPAAA clade</taxon>
        <taxon>Hologalegina</taxon>
        <taxon>IRL clade</taxon>
        <taxon>Trifolieae</taxon>
        <taxon>Trifolium</taxon>
    </lineage>
</organism>
<keyword evidence="2" id="KW-1185">Reference proteome</keyword>
<sequence length="22" mass="2539">MCVAQPARVRRAEENFKTDCIT</sequence>
<comment type="caution">
    <text evidence="1">The sequence shown here is derived from an EMBL/GenBank/DDBJ whole genome shotgun (WGS) entry which is preliminary data.</text>
</comment>
<evidence type="ECO:0000313" key="1">
    <source>
        <dbReference type="EMBL" id="MCI55758.1"/>
    </source>
</evidence>
<proteinExistence type="predicted"/>